<dbReference type="InterPro" id="IPR043198">
    <property type="entry name" value="Cyclin/Ssn8"/>
</dbReference>
<dbReference type="InterPro" id="IPR036915">
    <property type="entry name" value="Cyclin-like_sf"/>
</dbReference>
<evidence type="ECO:0000256" key="2">
    <source>
        <dbReference type="ARBA" id="ARBA00014912"/>
    </source>
</evidence>
<dbReference type="Proteomes" id="UP000664169">
    <property type="component" value="Unassembled WGS sequence"/>
</dbReference>
<dbReference type="CDD" id="cd20525">
    <property type="entry name" value="CYCLIN_CCNH_rpt2"/>
    <property type="match status" value="1"/>
</dbReference>
<comment type="similarity">
    <text evidence="1">Belongs to the cyclin family. Cyclin C subfamily.</text>
</comment>
<sequence>MNEDDIYRTSTQFRFWTYTAKALTDLRASSNSLAASRVRDAIKRSREQGSKSETSTNNAVPEVDCLTVEEEQKLVGWYCTKAMEFCDFSEFPKAVKATAVQFLKRFYLSTSPMTYHPKQMMLSAIYLATKVENFYIGIAEFAKMIPKTTADDILAPEFLLTQGLRFTFDVRHPYRSLEGGIMELHEMSRGSYIPPHGSSFTTEDVRVGILKVKSHRGKPATMTPDECAERIKRAHNKAGDILTKGALLTDAYFLYTPSQIWMSALLAADKPLAEFYLHIILSGTPNGSVSEPSSLELRLLSLLEQCAGLMTRSSSRGPDETETMELKRIDKKLYHCRNPEKIDLVGMNKAVKEGSNGDKVDEEKVVKKRKIERDRAAKEEQDLFGAPLKK</sequence>
<evidence type="ECO:0000256" key="3">
    <source>
        <dbReference type="ARBA" id="ARBA00023127"/>
    </source>
</evidence>
<dbReference type="Gene3D" id="1.10.472.10">
    <property type="entry name" value="Cyclin-like"/>
    <property type="match status" value="1"/>
</dbReference>
<evidence type="ECO:0000256" key="1">
    <source>
        <dbReference type="ARBA" id="ARBA00008638"/>
    </source>
</evidence>
<name>A0A8H3F0C1_9LECA</name>
<evidence type="ECO:0000256" key="4">
    <source>
        <dbReference type="RuleBase" id="RU000383"/>
    </source>
</evidence>
<dbReference type="GO" id="GO:0006357">
    <property type="term" value="P:regulation of transcription by RNA polymerase II"/>
    <property type="evidence" value="ECO:0007669"/>
    <property type="project" value="InterPro"/>
</dbReference>
<dbReference type="PANTHER" id="PTHR10026">
    <property type="entry name" value="CYCLIN"/>
    <property type="match status" value="1"/>
</dbReference>
<keyword evidence="3 4" id="KW-0195">Cyclin</keyword>
<comment type="caution">
    <text evidence="7">The sequence shown here is derived from an EMBL/GenBank/DDBJ whole genome shotgun (WGS) entry which is preliminary data.</text>
</comment>
<dbReference type="Pfam" id="PF00134">
    <property type="entry name" value="Cyclin_N"/>
    <property type="match status" value="1"/>
</dbReference>
<feature type="compositionally biased region" description="Basic and acidic residues" evidence="5">
    <location>
        <begin position="368"/>
        <end position="381"/>
    </location>
</feature>
<dbReference type="InterPro" id="IPR006671">
    <property type="entry name" value="Cyclin_N"/>
</dbReference>
<organism evidence="7 8">
    <name type="scientific">Gomphillus americanus</name>
    <dbReference type="NCBI Taxonomy" id="1940652"/>
    <lineage>
        <taxon>Eukaryota</taxon>
        <taxon>Fungi</taxon>
        <taxon>Dikarya</taxon>
        <taxon>Ascomycota</taxon>
        <taxon>Pezizomycotina</taxon>
        <taxon>Lecanoromycetes</taxon>
        <taxon>OSLEUM clade</taxon>
        <taxon>Ostropomycetidae</taxon>
        <taxon>Ostropales</taxon>
        <taxon>Graphidaceae</taxon>
        <taxon>Gomphilloideae</taxon>
        <taxon>Gomphillus</taxon>
    </lineage>
</organism>
<evidence type="ECO:0000313" key="7">
    <source>
        <dbReference type="EMBL" id="CAF9912066.1"/>
    </source>
</evidence>
<accession>A0A8H3F0C1</accession>
<feature type="domain" description="Cyclin-like" evidence="6">
    <location>
        <begin position="80"/>
        <end position="162"/>
    </location>
</feature>
<dbReference type="GO" id="GO:0016538">
    <property type="term" value="F:cyclin-dependent protein serine/threonine kinase regulator activity"/>
    <property type="evidence" value="ECO:0007669"/>
    <property type="project" value="InterPro"/>
</dbReference>
<dbReference type="AlphaFoldDB" id="A0A8H3F0C1"/>
<evidence type="ECO:0000256" key="5">
    <source>
        <dbReference type="SAM" id="MobiDB-lite"/>
    </source>
</evidence>
<dbReference type="Pfam" id="PF16899">
    <property type="entry name" value="Cyclin_C_2"/>
    <property type="match status" value="1"/>
</dbReference>
<evidence type="ECO:0000259" key="6">
    <source>
        <dbReference type="SMART" id="SM00385"/>
    </source>
</evidence>
<keyword evidence="8" id="KW-1185">Reference proteome</keyword>
<reference evidence="7" key="1">
    <citation type="submission" date="2021-03" db="EMBL/GenBank/DDBJ databases">
        <authorList>
            <person name="Tagirdzhanova G."/>
        </authorList>
    </citation>
    <scope>NUCLEOTIDE SEQUENCE</scope>
</reference>
<dbReference type="InterPro" id="IPR031658">
    <property type="entry name" value="Cyclin_C_2"/>
</dbReference>
<dbReference type="SMART" id="SM00385">
    <property type="entry name" value="CYCLIN"/>
    <property type="match status" value="1"/>
</dbReference>
<dbReference type="FunFam" id="1.10.472.10:FF:000095">
    <property type="entry name" value="Cyclin Ccl1, putative (AFU_orthologue AFUA_5G07030)"/>
    <property type="match status" value="1"/>
</dbReference>
<dbReference type="OrthoDB" id="340962at2759"/>
<dbReference type="InterPro" id="IPR013763">
    <property type="entry name" value="Cyclin-like_dom"/>
</dbReference>
<dbReference type="EMBL" id="CAJPDQ010000007">
    <property type="protein sequence ID" value="CAF9912066.1"/>
    <property type="molecule type" value="Genomic_DNA"/>
</dbReference>
<feature type="region of interest" description="Disordered" evidence="5">
    <location>
        <begin position="368"/>
        <end position="390"/>
    </location>
</feature>
<dbReference type="SUPFAM" id="SSF47954">
    <property type="entry name" value="Cyclin-like"/>
    <property type="match status" value="2"/>
</dbReference>
<evidence type="ECO:0000313" key="8">
    <source>
        <dbReference type="Proteomes" id="UP000664169"/>
    </source>
</evidence>
<dbReference type="CDD" id="cd20524">
    <property type="entry name" value="CYCLIN_CCNH_rpt1"/>
    <property type="match status" value="1"/>
</dbReference>
<protein>
    <recommendedName>
        <fullName evidence="2">RNA polymerase II holoenzyme cyclin-like subunit</fullName>
    </recommendedName>
</protein>
<proteinExistence type="inferred from homology"/>
<gene>
    <name evidence="7" type="ORF">GOMPHAMPRED_007541</name>
</gene>